<reference evidence="1 2" key="1">
    <citation type="submission" date="2018-09" db="EMBL/GenBank/DDBJ databases">
        <title>Comparative genomics of Leucobacter spp.</title>
        <authorList>
            <person name="Reis A.C."/>
            <person name="Kolvenbach B.A."/>
            <person name="Corvini P.F.X."/>
            <person name="Nunes O.C."/>
        </authorList>
    </citation>
    <scope>NUCLEOTIDE SEQUENCE [LARGE SCALE GENOMIC DNA]</scope>
    <source>
        <strain evidence="1 2">L-1</strain>
    </source>
</reference>
<gene>
    <name evidence="1" type="ORF">D3226_05765</name>
</gene>
<protein>
    <submittedName>
        <fullName evidence="1">DUF4192 family protein</fullName>
    </submittedName>
</protein>
<dbReference type="RefSeq" id="WP_202381392.1">
    <property type="nucleotide sequence ID" value="NZ_QYAD01000001.1"/>
</dbReference>
<evidence type="ECO:0000313" key="2">
    <source>
        <dbReference type="Proteomes" id="UP001646141"/>
    </source>
</evidence>
<organism evidence="1 2">
    <name type="scientific">Leucobacter chromiireducens subsp. chromiireducens</name>
    <dbReference type="NCBI Taxonomy" id="660067"/>
    <lineage>
        <taxon>Bacteria</taxon>
        <taxon>Bacillati</taxon>
        <taxon>Actinomycetota</taxon>
        <taxon>Actinomycetes</taxon>
        <taxon>Micrococcales</taxon>
        <taxon>Microbacteriaceae</taxon>
        <taxon>Leucobacter</taxon>
    </lineage>
</organism>
<accession>A0ABS1SN04</accession>
<name>A0ABS1SN04_9MICO</name>
<dbReference type="EMBL" id="QYAD01000001">
    <property type="protein sequence ID" value="MBL3689468.1"/>
    <property type="molecule type" value="Genomic_DNA"/>
</dbReference>
<evidence type="ECO:0000313" key="1">
    <source>
        <dbReference type="EMBL" id="MBL3689468.1"/>
    </source>
</evidence>
<sequence length="197" mass="20969">MNAQPTVLKATNSADFLAALPRLTGMTAPESLFVVLFDGPRTLGSARIDLPQELEKQLKSPGEEIAAWLRTVAEIALKGDAVAVVVNTDAVLSKQPVSSPHGALTGVLADVLHAAGCSVRDALAVGSDGWASFVGTNFPQLHSLDEITSSVLHDPEHELLTVDEWRAQHPERTTEDPEEIADMAAQMRAAGSKENRS</sequence>
<comment type="caution">
    <text evidence="1">The sequence shown here is derived from an EMBL/GenBank/DDBJ whole genome shotgun (WGS) entry which is preliminary data.</text>
</comment>
<proteinExistence type="predicted"/>
<dbReference type="Pfam" id="PF13830">
    <property type="entry name" value="DUF4192"/>
    <property type="match status" value="1"/>
</dbReference>
<dbReference type="Proteomes" id="UP001646141">
    <property type="component" value="Unassembled WGS sequence"/>
</dbReference>
<dbReference type="InterPro" id="IPR025447">
    <property type="entry name" value="DUF4192"/>
</dbReference>
<keyword evidence="2" id="KW-1185">Reference proteome</keyword>